<proteinExistence type="predicted"/>
<feature type="compositionally biased region" description="Polar residues" evidence="1">
    <location>
        <begin position="24"/>
        <end position="45"/>
    </location>
</feature>
<keyword evidence="3" id="KW-1185">Reference proteome</keyword>
<evidence type="ECO:0000313" key="2">
    <source>
        <dbReference type="EMBL" id="KAF5400130.1"/>
    </source>
</evidence>
<comment type="caution">
    <text evidence="2">The sequence shown here is derived from an EMBL/GenBank/DDBJ whole genome shotgun (WGS) entry which is preliminary data.</text>
</comment>
<reference evidence="2" key="1">
    <citation type="submission" date="2019-05" db="EMBL/GenBank/DDBJ databases">
        <title>Annotation for the trematode Paragonimus heterotremus.</title>
        <authorList>
            <person name="Choi Y.-J."/>
        </authorList>
    </citation>
    <scope>NUCLEOTIDE SEQUENCE</scope>
    <source>
        <strain evidence="2">LC</strain>
    </source>
</reference>
<dbReference type="Proteomes" id="UP000748531">
    <property type="component" value="Unassembled WGS sequence"/>
</dbReference>
<accession>A0A8J4SYQ8</accession>
<feature type="region of interest" description="Disordered" evidence="1">
    <location>
        <begin position="24"/>
        <end position="46"/>
    </location>
</feature>
<organism evidence="2 3">
    <name type="scientific">Paragonimus heterotremus</name>
    <dbReference type="NCBI Taxonomy" id="100268"/>
    <lineage>
        <taxon>Eukaryota</taxon>
        <taxon>Metazoa</taxon>
        <taxon>Spiralia</taxon>
        <taxon>Lophotrochozoa</taxon>
        <taxon>Platyhelminthes</taxon>
        <taxon>Trematoda</taxon>
        <taxon>Digenea</taxon>
        <taxon>Plagiorchiida</taxon>
        <taxon>Troglotremata</taxon>
        <taxon>Troglotrematidae</taxon>
        <taxon>Paragonimus</taxon>
    </lineage>
</organism>
<sequence length="114" mass="12607">MSTCSSWTRLAMLRSSLTVRPNRSQNVFENQSDPSKPSASRSDLSGSRGLQLFRWTAFNRGSLQILLLLRKASDKIVVGISASGERCPPVSLRCSTVGSKWNYKSVTSLWLSVL</sequence>
<dbReference type="AlphaFoldDB" id="A0A8J4SYQ8"/>
<evidence type="ECO:0000256" key="1">
    <source>
        <dbReference type="SAM" id="MobiDB-lite"/>
    </source>
</evidence>
<evidence type="ECO:0000313" key="3">
    <source>
        <dbReference type="Proteomes" id="UP000748531"/>
    </source>
</evidence>
<dbReference type="EMBL" id="LUCH01003444">
    <property type="protein sequence ID" value="KAF5400130.1"/>
    <property type="molecule type" value="Genomic_DNA"/>
</dbReference>
<protein>
    <submittedName>
        <fullName evidence="2">Uncharacterized protein</fullName>
    </submittedName>
</protein>
<gene>
    <name evidence="2" type="ORF">PHET_06602</name>
</gene>
<name>A0A8J4SYQ8_9TREM</name>